<dbReference type="Gene3D" id="2.60.40.1180">
    <property type="entry name" value="Golgi alpha-mannosidase II"/>
    <property type="match status" value="1"/>
</dbReference>
<dbReference type="EC" id="3.2.1.1" evidence="6 15"/>
<comment type="cofactor">
    <cofactor evidence="3">
        <name>chloride</name>
        <dbReference type="ChEBI" id="CHEBI:17996"/>
    </cofactor>
</comment>
<dbReference type="Pfam" id="PF00128">
    <property type="entry name" value="Alpha-amylase"/>
    <property type="match status" value="1"/>
</dbReference>
<dbReference type="InterPro" id="IPR006046">
    <property type="entry name" value="Alpha_amylase"/>
</dbReference>
<keyword evidence="16" id="KW-0732">Signal</keyword>
<evidence type="ECO:0000259" key="18">
    <source>
        <dbReference type="SMART" id="SM00642"/>
    </source>
</evidence>
<evidence type="ECO:0000256" key="1">
    <source>
        <dbReference type="ARBA" id="ARBA00000548"/>
    </source>
</evidence>
<keyword evidence="10" id="KW-1015">Disulfide bond</keyword>
<keyword evidence="13 15" id="KW-0326">Glycosidase</keyword>
<evidence type="ECO:0000259" key="17">
    <source>
        <dbReference type="SMART" id="SM00632"/>
    </source>
</evidence>
<feature type="domain" description="Glycosyl hydrolase family 13 catalytic" evidence="18">
    <location>
        <begin position="28"/>
        <end position="382"/>
    </location>
</feature>
<evidence type="ECO:0000256" key="8">
    <source>
        <dbReference type="ARBA" id="ARBA00022801"/>
    </source>
</evidence>
<protein>
    <recommendedName>
        <fullName evidence="6 15">Alpha-amylase</fullName>
        <ecNumber evidence="6 15">3.2.1.1</ecNumber>
    </recommendedName>
</protein>
<dbReference type="SUPFAM" id="SSF51011">
    <property type="entry name" value="Glycosyl hydrolase domain"/>
    <property type="match status" value="1"/>
</dbReference>
<dbReference type="SUPFAM" id="SSF51445">
    <property type="entry name" value="(Trans)glycosidases"/>
    <property type="match status" value="1"/>
</dbReference>
<dbReference type="GO" id="GO:0004556">
    <property type="term" value="F:alpha-amylase activity"/>
    <property type="evidence" value="ECO:0007669"/>
    <property type="project" value="UniProtKB-UniRule"/>
</dbReference>
<evidence type="ECO:0000256" key="11">
    <source>
        <dbReference type="ARBA" id="ARBA00023214"/>
    </source>
</evidence>
<feature type="domain" description="Alpha-amylase C-terminal" evidence="17">
    <location>
        <begin position="391"/>
        <end position="478"/>
    </location>
</feature>
<feature type="signal peptide" evidence="16">
    <location>
        <begin position="1"/>
        <end position="19"/>
    </location>
</feature>
<dbReference type="GO" id="GO:0005975">
    <property type="term" value="P:carbohydrate metabolic process"/>
    <property type="evidence" value="ECO:0007669"/>
    <property type="project" value="InterPro"/>
</dbReference>
<reference evidence="19" key="2">
    <citation type="submission" date="2000-04" db="EMBL/GenBank/DDBJ databases">
        <authorList>
            <person name="Grossi de Sa M.F."/>
            <person name="Chrispeels M.J."/>
        </authorList>
    </citation>
    <scope>NUCLEOTIDE SEQUENCE</scope>
</reference>
<dbReference type="InterPro" id="IPR031319">
    <property type="entry name" value="A-amylase_C"/>
</dbReference>
<evidence type="ECO:0000256" key="2">
    <source>
        <dbReference type="ARBA" id="ARBA00001913"/>
    </source>
</evidence>
<keyword evidence="12 15" id="KW-0119">Carbohydrate metabolism</keyword>
<feature type="chain" id="PRO_5004335202" description="Alpha-amylase" evidence="16">
    <location>
        <begin position="20"/>
        <end position="483"/>
    </location>
</feature>
<evidence type="ECO:0000256" key="13">
    <source>
        <dbReference type="ARBA" id="ARBA00023295"/>
    </source>
</evidence>
<comment type="catalytic activity">
    <reaction evidence="1 15">
        <text>Endohydrolysis of (1-&gt;4)-alpha-D-glucosidic linkages in polysaccharides containing three or more (1-&gt;4)-alpha-linked D-glucose units.</text>
        <dbReference type="EC" id="3.2.1.1"/>
    </reaction>
</comment>
<evidence type="ECO:0000256" key="9">
    <source>
        <dbReference type="ARBA" id="ARBA00022837"/>
    </source>
</evidence>
<comment type="subunit">
    <text evidence="5">Monomer.</text>
</comment>
<evidence type="ECO:0000256" key="3">
    <source>
        <dbReference type="ARBA" id="ARBA00001923"/>
    </source>
</evidence>
<comment type="similarity">
    <text evidence="4 14">Belongs to the glycosyl hydrolase 13 family.</text>
</comment>
<evidence type="ECO:0000256" key="10">
    <source>
        <dbReference type="ARBA" id="ARBA00023157"/>
    </source>
</evidence>
<name>Q9N2P9_ZABSU</name>
<evidence type="ECO:0000256" key="15">
    <source>
        <dbReference type="RuleBase" id="RU361134"/>
    </source>
</evidence>
<keyword evidence="9" id="KW-0106">Calcium</keyword>
<evidence type="ECO:0000256" key="16">
    <source>
        <dbReference type="SAM" id="SignalP"/>
    </source>
</evidence>
<dbReference type="AlphaFoldDB" id="Q9N2P9"/>
<dbReference type="EMBL" id="AF255722">
    <property type="protein sequence ID" value="AAF73435.1"/>
    <property type="molecule type" value="mRNA"/>
</dbReference>
<dbReference type="SMR" id="Q9N2P9"/>
<evidence type="ECO:0000256" key="14">
    <source>
        <dbReference type="RuleBase" id="RU003615"/>
    </source>
</evidence>
<keyword evidence="8 15" id="KW-0378">Hydrolase</keyword>
<dbReference type="PRINTS" id="PR00110">
    <property type="entry name" value="ALPHAAMYLASE"/>
</dbReference>
<evidence type="ECO:0000256" key="7">
    <source>
        <dbReference type="ARBA" id="ARBA00022723"/>
    </source>
</evidence>
<dbReference type="CDD" id="cd11317">
    <property type="entry name" value="AmyAc_bac_euk_AmyA"/>
    <property type="match status" value="1"/>
</dbReference>
<dbReference type="SMART" id="SM00642">
    <property type="entry name" value="Aamy"/>
    <property type="match status" value="1"/>
</dbReference>
<dbReference type="InterPro" id="IPR006047">
    <property type="entry name" value="GH13_cat_dom"/>
</dbReference>
<dbReference type="GO" id="GO:0046872">
    <property type="term" value="F:metal ion binding"/>
    <property type="evidence" value="ECO:0007669"/>
    <property type="project" value="UniProtKB-KW"/>
</dbReference>
<dbReference type="Pfam" id="PF02806">
    <property type="entry name" value="Alpha-amylase_C"/>
    <property type="match status" value="1"/>
</dbReference>
<accession>Q9N2P9</accession>
<keyword evidence="11" id="KW-0868">Chloride</keyword>
<dbReference type="SMART" id="SM00632">
    <property type="entry name" value="Aamy_C"/>
    <property type="match status" value="1"/>
</dbReference>
<evidence type="ECO:0000256" key="4">
    <source>
        <dbReference type="ARBA" id="ARBA00008061"/>
    </source>
</evidence>
<evidence type="ECO:0000313" key="19">
    <source>
        <dbReference type="EMBL" id="AAF73435.1"/>
    </source>
</evidence>
<dbReference type="PANTHER" id="PTHR43447">
    <property type="entry name" value="ALPHA-AMYLASE"/>
    <property type="match status" value="1"/>
</dbReference>
<comment type="cofactor">
    <cofactor evidence="2">
        <name>Ca(2+)</name>
        <dbReference type="ChEBI" id="CHEBI:29108"/>
    </cofactor>
</comment>
<organism evidence="19">
    <name type="scientific">Zabrotes subfasciatus</name>
    <name type="common">Mexican bean weevil</name>
    <dbReference type="NCBI Taxonomy" id="122865"/>
    <lineage>
        <taxon>Eukaryota</taxon>
        <taxon>Metazoa</taxon>
        <taxon>Ecdysozoa</taxon>
        <taxon>Arthropoda</taxon>
        <taxon>Hexapoda</taxon>
        <taxon>Insecta</taxon>
        <taxon>Pterygota</taxon>
        <taxon>Neoptera</taxon>
        <taxon>Endopterygota</taxon>
        <taxon>Coleoptera</taxon>
        <taxon>Polyphaga</taxon>
        <taxon>Cucujiformia</taxon>
        <taxon>Chrysomeloidea</taxon>
        <taxon>Chrysomelidae</taxon>
        <taxon>Bruchinae</taxon>
        <taxon>Amblycerini</taxon>
        <taxon>Zabrotes</taxon>
    </lineage>
</organism>
<dbReference type="InterPro" id="IPR013780">
    <property type="entry name" value="Glyco_hydro_b"/>
</dbReference>
<reference evidence="19" key="1">
    <citation type="journal article" date="1997" name="Insect Biochem. Mol. Biol.">
        <title>Molecular cloning of bruchid (Zabrotes subfasciatus) alpha-amylase cDNA and interactions of the expressed enzyme with bean amylase inhibitors.</title>
        <authorList>
            <person name="Grossi de Sa M.F."/>
            <person name="Chrispeels M.J."/>
        </authorList>
    </citation>
    <scope>NUCLEOTIDE SEQUENCE</scope>
</reference>
<evidence type="ECO:0000256" key="5">
    <source>
        <dbReference type="ARBA" id="ARBA00011245"/>
    </source>
</evidence>
<dbReference type="CAZy" id="GH13">
    <property type="family name" value="Glycoside Hydrolase Family 13"/>
</dbReference>
<keyword evidence="7" id="KW-0479">Metal-binding</keyword>
<sequence>MKLGVVQLILGLAVGFTQKNSNFQPGRNSIVQMFEWNWGNLAKECETFLGPKGFAGIQISPPNENVVVGDEGRPWWERYQPLSYQLTTRSGDEGALADMIKRCNNAGVRVYADVVFNHMAAKGGSGTGGNNCDPSKKSYPAVPYGPDDFHPDCMINNYQDVNNVRNCQLVGLPDLDQSKQYVRDKIVGYLNHLVDLGIAGFRVDAAKHMWPADLSAIYGSVKNLNSAYFPGGSRPLFYQEVIDYGTEPIKKGEYTGFGRVLDFVHGGQLTNVFRGQNQLKNLQSWGTSWGLASGSDTVVFIDNHDTQRDNGRVLTYKEAKQYKMANAFMLAHPYAEIPKLFSGYYFNDNKQGPPGQDNICAEGSGWVCEHRWRQIANMVGFRNAVSGTDMTNWWTDGYQQIAFGRGNKGFVAFSLSGDIKADLQTSLPPGTYCDVITGDISNNSCTGKTVTVRGDGKATIHLSSGEPDGILAIHVSAKLTSKL</sequence>
<proteinExistence type="evidence at transcript level"/>
<dbReference type="InterPro" id="IPR017853">
    <property type="entry name" value="GH"/>
</dbReference>
<evidence type="ECO:0000256" key="12">
    <source>
        <dbReference type="ARBA" id="ARBA00023277"/>
    </source>
</evidence>
<evidence type="ECO:0000256" key="6">
    <source>
        <dbReference type="ARBA" id="ARBA00012595"/>
    </source>
</evidence>
<dbReference type="InterPro" id="IPR006048">
    <property type="entry name" value="A-amylase/branching_C"/>
</dbReference>
<dbReference type="Gene3D" id="3.20.20.80">
    <property type="entry name" value="Glycosidases"/>
    <property type="match status" value="1"/>
</dbReference>